<dbReference type="InterPro" id="IPR043136">
    <property type="entry name" value="B30.2/SPRY_sf"/>
</dbReference>
<name>A0A3P9DHW4_9CICH</name>
<keyword evidence="2" id="KW-0963">Cytoplasm</keyword>
<dbReference type="InterPro" id="IPR003877">
    <property type="entry name" value="SPRY_dom"/>
</dbReference>
<dbReference type="InterPro" id="IPR001611">
    <property type="entry name" value="Leu-rich_rpt"/>
</dbReference>
<dbReference type="GO" id="GO:0005737">
    <property type="term" value="C:cytoplasm"/>
    <property type="evidence" value="ECO:0007669"/>
    <property type="project" value="UniProtKB-SubCell"/>
</dbReference>
<dbReference type="InterPro" id="IPR007111">
    <property type="entry name" value="NACHT_NTPase"/>
</dbReference>
<feature type="domain" description="NACHT" evidence="8">
    <location>
        <begin position="99"/>
        <end position="233"/>
    </location>
</feature>
<dbReference type="Proteomes" id="UP000265160">
    <property type="component" value="Unplaced"/>
</dbReference>
<dbReference type="InterPro" id="IPR027417">
    <property type="entry name" value="P-loop_NTPase"/>
</dbReference>
<evidence type="ECO:0000313" key="10">
    <source>
        <dbReference type="Proteomes" id="UP000265160"/>
    </source>
</evidence>
<dbReference type="GO" id="GO:0005524">
    <property type="term" value="F:ATP binding"/>
    <property type="evidence" value="ECO:0007669"/>
    <property type="project" value="UniProtKB-KW"/>
</dbReference>
<dbReference type="SMART" id="SM00449">
    <property type="entry name" value="SPRY"/>
    <property type="match status" value="1"/>
</dbReference>
<dbReference type="InterPro" id="IPR013320">
    <property type="entry name" value="ConA-like_dom_sf"/>
</dbReference>
<dbReference type="PROSITE" id="PS50188">
    <property type="entry name" value="B302_SPRY"/>
    <property type="match status" value="1"/>
</dbReference>
<reference evidence="9" key="1">
    <citation type="submission" date="2025-08" db="UniProtKB">
        <authorList>
            <consortium name="Ensembl"/>
        </authorList>
    </citation>
    <scope>IDENTIFICATION</scope>
</reference>
<dbReference type="GeneTree" id="ENSGT01150000286915"/>
<evidence type="ECO:0000256" key="5">
    <source>
        <dbReference type="ARBA" id="ARBA00022741"/>
    </source>
</evidence>
<evidence type="ECO:0000313" key="9">
    <source>
        <dbReference type="Ensembl" id="ENSMZEP00005034325.1"/>
    </source>
</evidence>
<evidence type="ECO:0000256" key="4">
    <source>
        <dbReference type="ARBA" id="ARBA00022737"/>
    </source>
</evidence>
<dbReference type="InterPro" id="IPR003879">
    <property type="entry name" value="Butyrophylin_SPRY"/>
</dbReference>
<dbReference type="SUPFAM" id="SSF52047">
    <property type="entry name" value="RNI-like"/>
    <property type="match status" value="1"/>
</dbReference>
<dbReference type="FunFam" id="3.40.50.300:FF:001524">
    <property type="entry name" value="Si:dkey-126g1.7"/>
    <property type="match status" value="1"/>
</dbReference>
<dbReference type="InterPro" id="IPR029495">
    <property type="entry name" value="NACHT-assoc"/>
</dbReference>
<keyword evidence="3" id="KW-0433">Leucine-rich repeat</keyword>
<dbReference type="Pfam" id="PF05729">
    <property type="entry name" value="NACHT"/>
    <property type="match status" value="1"/>
</dbReference>
<dbReference type="Gene3D" id="2.60.120.920">
    <property type="match status" value="1"/>
</dbReference>
<dbReference type="Pfam" id="PF17779">
    <property type="entry name" value="WHD_NOD2"/>
    <property type="match status" value="1"/>
</dbReference>
<dbReference type="Ensembl" id="ENSMZET00005035530.1">
    <property type="protein sequence ID" value="ENSMZEP00005034325.1"/>
    <property type="gene ID" value="ENSMZEG00005025659.1"/>
</dbReference>
<evidence type="ECO:0000256" key="6">
    <source>
        <dbReference type="ARBA" id="ARBA00022840"/>
    </source>
</evidence>
<keyword evidence="5" id="KW-0547">Nucleotide-binding</keyword>
<dbReference type="InterPro" id="IPR041267">
    <property type="entry name" value="NLRP_HD2"/>
</dbReference>
<dbReference type="InterPro" id="IPR032675">
    <property type="entry name" value="LRR_dom_sf"/>
</dbReference>
<sequence length="958" mass="107447">MKQEELADRLQRLCQRNLKSTLKKKFQCVFEGIAKAGNPTLLNQIYTELYITEGGTAEVNDEHEVRQIETASRKPDRPETTIRQEDIFKASPGRDEPIRTVLTKGVAGIGKTVLTQKYSLDWAEDKANQDIQFIFPFTFRELNVLKEEKFSLVGLVHHFFTETKEAGICSFEDFQVVFIFDGLDECRLPLDFHKTTILTDPRKSTSVDVLLINLIRGKLLPSARLWITTRPAAANQIPLDCVGMVTEVRGFTDPQKEEYFRKRFRDEEQASRIISHIKTSRSLHIMCHIPVFCWITATVLEDVLETREGGQLPKTLTEMYIHFLVVQAKVKKVKYDGGAETDPHWSPESSKMMESLGKLAFDQLQKGNLIFYESDLTECGIDIRAASVYSGVFTQIFKEERGLYQDKVFCFIHLSVQEFLAALHVHLTFINSGLNLLEEQQTNSTWSKLFNKPKLQSLHQSAVNKALQSPNGHLDLFLRFLLGLSLQTNQTLLRGLLTQTGSSSQTNQETVQYIKEKLSENLSAEKSINLFHCLNELNDRSLVEEIQQSLRSGSLSTDELSPAQWSALVFILLSSEEDLDEFDLKKYSASEEALLRILSVPDLSDRGYEALSSVLSSQSSTLRELALSNNNLQDPAVKFLSAGLRSPHCKLNTLRLSHCKLSERGYEALSSALSSQSSSLRQLDLSNSDLQDSGVKLLSAGVKSPHSKMETLSLSGCLITEEGCTSLASALSSNPSHLRELDLSYNHPGDSGIKLLSAGLKDPDDGSITAAGLCLFSPSDSCQLTIDTNTVNKWLQLSDNNRKVTRVKEVQSYPDHPDRFDVHQLLCRNGLTGRCYWEVEWRGRVCISVSYRSIRRKGGSDCLFGWNDQSWSLFCSDDGPRSVWHNYRKTSISSSSSSSSSSSVSNRAAVYVDCPAGTLSFYRVSSDTLIHLHTFNTTFTQTLYPGFMVWSGSSVSLC</sequence>
<evidence type="ECO:0000259" key="7">
    <source>
        <dbReference type="PROSITE" id="PS50188"/>
    </source>
</evidence>
<dbReference type="Pfam" id="PF17776">
    <property type="entry name" value="NLRC4_HD2"/>
    <property type="match status" value="1"/>
</dbReference>
<evidence type="ECO:0008006" key="11">
    <source>
        <dbReference type="Google" id="ProtNLM"/>
    </source>
</evidence>
<dbReference type="InterPro" id="IPR006574">
    <property type="entry name" value="PRY"/>
</dbReference>
<feature type="domain" description="B30.2/SPRY" evidence="7">
    <location>
        <begin position="764"/>
        <end position="958"/>
    </location>
</feature>
<dbReference type="InterPro" id="IPR051261">
    <property type="entry name" value="NLR"/>
</dbReference>
<accession>A0A3P9DHW4</accession>
<evidence type="ECO:0000259" key="8">
    <source>
        <dbReference type="PROSITE" id="PS50837"/>
    </source>
</evidence>
<dbReference type="PROSITE" id="PS50837">
    <property type="entry name" value="NACHT"/>
    <property type="match status" value="1"/>
</dbReference>
<evidence type="ECO:0000256" key="1">
    <source>
        <dbReference type="ARBA" id="ARBA00004496"/>
    </source>
</evidence>
<comment type="subcellular location">
    <subcellularLocation>
        <location evidence="1">Cytoplasm</location>
    </subcellularLocation>
</comment>
<dbReference type="Pfam" id="PF13516">
    <property type="entry name" value="LRR_6"/>
    <property type="match status" value="3"/>
</dbReference>
<protein>
    <recommendedName>
        <fullName evidence="11">B30.2/SPRY domain-containing protein</fullName>
    </recommendedName>
</protein>
<dbReference type="PANTHER" id="PTHR24106">
    <property type="entry name" value="NACHT, LRR AND CARD DOMAINS-CONTAINING"/>
    <property type="match status" value="1"/>
</dbReference>
<dbReference type="Pfam" id="PF13765">
    <property type="entry name" value="PRY"/>
    <property type="match status" value="1"/>
</dbReference>
<reference evidence="9" key="2">
    <citation type="submission" date="2025-09" db="UniProtKB">
        <authorList>
            <consortium name="Ensembl"/>
        </authorList>
    </citation>
    <scope>IDENTIFICATION</scope>
</reference>
<dbReference type="Gene3D" id="3.40.50.300">
    <property type="entry name" value="P-loop containing nucleotide triphosphate hydrolases"/>
    <property type="match status" value="1"/>
</dbReference>
<proteinExistence type="predicted"/>
<keyword evidence="10" id="KW-1185">Reference proteome</keyword>
<dbReference type="SUPFAM" id="SSF49899">
    <property type="entry name" value="Concanavalin A-like lectins/glucanases"/>
    <property type="match status" value="1"/>
</dbReference>
<dbReference type="Gene3D" id="3.80.10.10">
    <property type="entry name" value="Ribonuclease Inhibitor"/>
    <property type="match status" value="2"/>
</dbReference>
<dbReference type="SMART" id="SM00589">
    <property type="entry name" value="PRY"/>
    <property type="match status" value="1"/>
</dbReference>
<organism evidence="9 10">
    <name type="scientific">Maylandia zebra</name>
    <name type="common">zebra mbuna</name>
    <dbReference type="NCBI Taxonomy" id="106582"/>
    <lineage>
        <taxon>Eukaryota</taxon>
        <taxon>Metazoa</taxon>
        <taxon>Chordata</taxon>
        <taxon>Craniata</taxon>
        <taxon>Vertebrata</taxon>
        <taxon>Euteleostomi</taxon>
        <taxon>Actinopterygii</taxon>
        <taxon>Neopterygii</taxon>
        <taxon>Teleostei</taxon>
        <taxon>Neoteleostei</taxon>
        <taxon>Acanthomorphata</taxon>
        <taxon>Ovalentaria</taxon>
        <taxon>Cichlomorphae</taxon>
        <taxon>Cichliformes</taxon>
        <taxon>Cichlidae</taxon>
        <taxon>African cichlids</taxon>
        <taxon>Pseudocrenilabrinae</taxon>
        <taxon>Haplochromini</taxon>
        <taxon>Maylandia</taxon>
        <taxon>Maylandia zebra complex</taxon>
    </lineage>
</organism>
<dbReference type="Pfam" id="PF00622">
    <property type="entry name" value="SPRY"/>
    <property type="match status" value="1"/>
</dbReference>
<evidence type="ECO:0000256" key="2">
    <source>
        <dbReference type="ARBA" id="ARBA00022490"/>
    </source>
</evidence>
<dbReference type="PRINTS" id="PR01407">
    <property type="entry name" value="BUTYPHLNCDUF"/>
</dbReference>
<keyword evidence="4" id="KW-0677">Repeat</keyword>
<dbReference type="CDD" id="cd16040">
    <property type="entry name" value="SPRY_PRY_SNTX"/>
    <property type="match status" value="1"/>
</dbReference>
<dbReference type="InterPro" id="IPR001870">
    <property type="entry name" value="B30.2/SPRY"/>
</dbReference>
<dbReference type="SMART" id="SM01288">
    <property type="entry name" value="FISNA"/>
    <property type="match status" value="1"/>
</dbReference>
<dbReference type="Pfam" id="PF14484">
    <property type="entry name" value="FISNA"/>
    <property type="match status" value="1"/>
</dbReference>
<keyword evidence="6" id="KW-0067">ATP-binding</keyword>
<evidence type="ECO:0000256" key="3">
    <source>
        <dbReference type="ARBA" id="ARBA00022614"/>
    </source>
</evidence>
<dbReference type="SMART" id="SM00368">
    <property type="entry name" value="LRR_RI"/>
    <property type="match status" value="5"/>
</dbReference>
<dbReference type="InterPro" id="IPR041075">
    <property type="entry name" value="NOD1/2_WH"/>
</dbReference>
<dbReference type="AlphaFoldDB" id="A0A3P9DHW4"/>